<feature type="chain" id="PRO_5010180335" evidence="1">
    <location>
        <begin position="28"/>
        <end position="183"/>
    </location>
</feature>
<evidence type="ECO:0000313" key="3">
    <source>
        <dbReference type="Proteomes" id="UP000183299"/>
    </source>
</evidence>
<evidence type="ECO:0000256" key="1">
    <source>
        <dbReference type="SAM" id="SignalP"/>
    </source>
</evidence>
<dbReference type="Proteomes" id="UP000183299">
    <property type="component" value="Unassembled WGS sequence"/>
</dbReference>
<organism evidence="2 3">
    <name type="scientific">Celeribacter halophilus</name>
    <dbReference type="NCBI Taxonomy" id="576117"/>
    <lineage>
        <taxon>Bacteria</taxon>
        <taxon>Pseudomonadati</taxon>
        <taxon>Pseudomonadota</taxon>
        <taxon>Alphaproteobacteria</taxon>
        <taxon>Rhodobacterales</taxon>
        <taxon>Roseobacteraceae</taxon>
        <taxon>Celeribacter</taxon>
    </lineage>
</organism>
<keyword evidence="3" id="KW-1185">Reference proteome</keyword>
<reference evidence="2 3" key="1">
    <citation type="submission" date="2016-10" db="EMBL/GenBank/DDBJ databases">
        <authorList>
            <person name="de Groot N.N."/>
        </authorList>
    </citation>
    <scope>NUCLEOTIDE SEQUENCE [LARGE SCALE GENOMIC DNA]</scope>
    <source>
        <strain evidence="2 3">CGMCC 1.8891</strain>
    </source>
</reference>
<dbReference type="AlphaFoldDB" id="A0A1I3QM80"/>
<accession>A0A1I3QM80</accession>
<sequence>MNMGKAKSILAGLAVLLVAGCEGPAPASGVTERLSAPYVEAQHQYRFASGSSTLSAGERSRISSFLNTLVLDAGDVLIVTIPSTGKPQIDAERQGVMHSLLARYPAKTQYLQDNNFGTRPSPYRQVGIIRVTRAQGLSVSCRSGIDDLGCANATNLAVMIHEPGDVLEPDTTAAMAYRDGSGQ</sequence>
<evidence type="ECO:0000313" key="2">
    <source>
        <dbReference type="EMBL" id="SFJ35324.1"/>
    </source>
</evidence>
<protein>
    <submittedName>
        <fullName evidence="2">Type IV pilus biogenesis protein CpaD/CtpE</fullName>
    </submittedName>
</protein>
<feature type="signal peptide" evidence="1">
    <location>
        <begin position="1"/>
        <end position="27"/>
    </location>
</feature>
<dbReference type="STRING" id="576117.SAMN04488138_10429"/>
<keyword evidence="1" id="KW-0732">Signal</keyword>
<name>A0A1I3QM80_9RHOB</name>
<dbReference type="OrthoDB" id="7853937at2"/>
<gene>
    <name evidence="2" type="ORF">SAMN04488138_10429</name>
</gene>
<dbReference type="PROSITE" id="PS51257">
    <property type="entry name" value="PROKAR_LIPOPROTEIN"/>
    <property type="match status" value="1"/>
</dbReference>
<proteinExistence type="predicted"/>
<dbReference type="EMBL" id="FORY01000004">
    <property type="protein sequence ID" value="SFJ35324.1"/>
    <property type="molecule type" value="Genomic_DNA"/>
</dbReference>